<reference evidence="9" key="1">
    <citation type="submission" date="2016-10" db="EMBL/GenBank/DDBJ databases">
        <authorList>
            <person name="Varghese N."/>
            <person name="Submissions S."/>
        </authorList>
    </citation>
    <scope>NUCLEOTIDE SEQUENCE [LARGE SCALE GENOMIC DNA]</scope>
    <source>
        <strain evidence="9">DSM 3669</strain>
    </source>
</reference>
<protein>
    <submittedName>
        <fullName evidence="8">Chromate transporter</fullName>
    </submittedName>
</protein>
<feature type="transmembrane region" description="Helical" evidence="7">
    <location>
        <begin position="62"/>
        <end position="84"/>
    </location>
</feature>
<dbReference type="GO" id="GO:0005886">
    <property type="term" value="C:plasma membrane"/>
    <property type="evidence" value="ECO:0007669"/>
    <property type="project" value="UniProtKB-SubCell"/>
</dbReference>
<gene>
    <name evidence="8" type="ORF">SAMN05660706_101208</name>
</gene>
<dbReference type="AlphaFoldDB" id="A0A1I6CQP7"/>
<sequence length="419" mass="45648">MGDSNLQAKDQPAAAKTGRIVPLADIGFTFFRIGITSFSLAALGEAKRWLVEEKNWFTDEDYLQGVGFSQLLPGAPAVSLMMYLGYRLRGFWGSLVAATGYMIPAFFLMLLLGYLYARYNQYPVVKDLFTGLSALVVGLVLNTVLSLWQSGVKSKQNWILALGGFAMIYLAKLSIYWILLAATVTSIFFVYLHIHSTWWADKMAADGSSRDRAFTPQPVSWRSYGFTAGFVAAAVAVNTLVISTLPVFRDLGVTFMQLGGLVFGSGYAMLPFIQETAVSQFGWITSHDFTIALALSLVTPGPLTKIATFIGFKAAGLAGALVATVNIYLPTFGIINLTADFYRRAGQVTNIRLVIRGVVAAFIGTLWAVVIRLSTDIIVDFPTMFMAAGAVVMQRFTPIDTLWIILGGAVVSVVLFSIF</sequence>
<dbReference type="Proteomes" id="UP000199584">
    <property type="component" value="Unassembled WGS sequence"/>
</dbReference>
<comment type="subcellular location">
    <subcellularLocation>
        <location evidence="1">Cell membrane</location>
        <topology evidence="1">Multi-pass membrane protein</topology>
    </subcellularLocation>
</comment>
<evidence type="ECO:0000256" key="2">
    <source>
        <dbReference type="ARBA" id="ARBA00005262"/>
    </source>
</evidence>
<evidence type="ECO:0000256" key="6">
    <source>
        <dbReference type="ARBA" id="ARBA00023136"/>
    </source>
</evidence>
<evidence type="ECO:0000256" key="1">
    <source>
        <dbReference type="ARBA" id="ARBA00004651"/>
    </source>
</evidence>
<proteinExistence type="inferred from homology"/>
<evidence type="ECO:0000256" key="4">
    <source>
        <dbReference type="ARBA" id="ARBA00022692"/>
    </source>
</evidence>
<feature type="transmembrane region" description="Helical" evidence="7">
    <location>
        <begin position="169"/>
        <end position="194"/>
    </location>
</feature>
<feature type="transmembrane region" description="Helical" evidence="7">
    <location>
        <begin position="224"/>
        <end position="248"/>
    </location>
</feature>
<dbReference type="Pfam" id="PF02417">
    <property type="entry name" value="Chromate_transp"/>
    <property type="match status" value="2"/>
</dbReference>
<evidence type="ECO:0000256" key="7">
    <source>
        <dbReference type="SAM" id="Phobius"/>
    </source>
</evidence>
<dbReference type="InterPro" id="IPR052518">
    <property type="entry name" value="CHR_Transporter"/>
</dbReference>
<feature type="transmembrane region" description="Helical" evidence="7">
    <location>
        <begin position="128"/>
        <end position="148"/>
    </location>
</feature>
<dbReference type="InterPro" id="IPR014047">
    <property type="entry name" value="Chr_Tranpt_l_chain"/>
</dbReference>
<keyword evidence="9" id="KW-1185">Reference proteome</keyword>
<keyword evidence="3" id="KW-1003">Cell membrane</keyword>
<dbReference type="RefSeq" id="WP_092481603.1">
    <property type="nucleotide sequence ID" value="NZ_FOYM01000001.1"/>
</dbReference>
<feature type="transmembrane region" description="Helical" evidence="7">
    <location>
        <begin position="402"/>
        <end position="418"/>
    </location>
</feature>
<comment type="similarity">
    <text evidence="2">Belongs to the chromate ion transporter (CHR) (TC 2.A.51) family.</text>
</comment>
<dbReference type="PANTHER" id="PTHR43663:SF1">
    <property type="entry name" value="CHROMATE TRANSPORTER"/>
    <property type="match status" value="1"/>
</dbReference>
<feature type="transmembrane region" description="Helical" evidence="7">
    <location>
        <begin position="20"/>
        <end position="42"/>
    </location>
</feature>
<evidence type="ECO:0000256" key="5">
    <source>
        <dbReference type="ARBA" id="ARBA00022989"/>
    </source>
</evidence>
<feature type="transmembrane region" description="Helical" evidence="7">
    <location>
        <begin position="349"/>
        <end position="370"/>
    </location>
</feature>
<dbReference type="EMBL" id="FOYM01000001">
    <property type="protein sequence ID" value="SFQ95525.1"/>
    <property type="molecule type" value="Genomic_DNA"/>
</dbReference>
<accession>A0A1I6CQP7</accession>
<dbReference type="PANTHER" id="PTHR43663">
    <property type="entry name" value="CHROMATE TRANSPORT PROTEIN-RELATED"/>
    <property type="match status" value="1"/>
</dbReference>
<evidence type="ECO:0000313" key="9">
    <source>
        <dbReference type="Proteomes" id="UP000199584"/>
    </source>
</evidence>
<organism evidence="8 9">
    <name type="scientific">Desulfoscipio geothermicus DSM 3669</name>
    <dbReference type="NCBI Taxonomy" id="1121426"/>
    <lineage>
        <taxon>Bacteria</taxon>
        <taxon>Bacillati</taxon>
        <taxon>Bacillota</taxon>
        <taxon>Clostridia</taxon>
        <taxon>Eubacteriales</taxon>
        <taxon>Desulfallaceae</taxon>
        <taxon>Desulfoscipio</taxon>
    </lineage>
</organism>
<evidence type="ECO:0000313" key="8">
    <source>
        <dbReference type="EMBL" id="SFQ95525.1"/>
    </source>
</evidence>
<dbReference type="NCBIfam" id="TIGR00937">
    <property type="entry name" value="2A51"/>
    <property type="match status" value="1"/>
</dbReference>
<keyword evidence="5 7" id="KW-1133">Transmembrane helix</keyword>
<feature type="transmembrane region" description="Helical" evidence="7">
    <location>
        <begin position="91"/>
        <end position="116"/>
    </location>
</feature>
<keyword evidence="4 7" id="KW-0812">Transmembrane</keyword>
<name>A0A1I6CQP7_9FIRM</name>
<dbReference type="InterPro" id="IPR003370">
    <property type="entry name" value="Chromate_transpt"/>
</dbReference>
<dbReference type="GO" id="GO:0015109">
    <property type="term" value="F:chromate transmembrane transporter activity"/>
    <property type="evidence" value="ECO:0007669"/>
    <property type="project" value="InterPro"/>
</dbReference>
<feature type="transmembrane region" description="Helical" evidence="7">
    <location>
        <begin position="255"/>
        <end position="274"/>
    </location>
</feature>
<dbReference type="PIRSF" id="PIRSF004810">
    <property type="entry name" value="ChrA"/>
    <property type="match status" value="1"/>
</dbReference>
<keyword evidence="6 7" id="KW-0472">Membrane</keyword>
<evidence type="ECO:0000256" key="3">
    <source>
        <dbReference type="ARBA" id="ARBA00022475"/>
    </source>
</evidence>
<feature type="transmembrane region" description="Helical" evidence="7">
    <location>
        <begin position="310"/>
        <end position="329"/>
    </location>
</feature>
<dbReference type="OrthoDB" id="9788907at2"/>